<gene>
    <name evidence="1" type="ORF">ABNX05_12255</name>
</gene>
<dbReference type="RefSeq" id="WP_349660010.1">
    <property type="nucleotide sequence ID" value="NZ_JBEGDG010000008.1"/>
</dbReference>
<keyword evidence="2" id="KW-1185">Reference proteome</keyword>
<evidence type="ECO:0000313" key="1">
    <source>
        <dbReference type="EMBL" id="MEQ6355394.1"/>
    </source>
</evidence>
<evidence type="ECO:0000313" key="2">
    <source>
        <dbReference type="Proteomes" id="UP001478862"/>
    </source>
</evidence>
<accession>A0ABV1MUX0</accession>
<sequence>MILKNSLEIILYGNLPMSGIDFRSDKMLIGATDVFCAKAKCNVAADVFGMKAKHSSTCKLKTTKKVLCKKDFS</sequence>
<reference evidence="1 2" key="1">
    <citation type="submission" date="2024-06" db="EMBL/GenBank/DDBJ databases">
        <title>Lysinibacillus zambalefons sp. nov., a Novel Firmicute Isolated from the Poon Bato Zambales Hyperalkaline Spring.</title>
        <authorList>
            <person name="Aja J.A."/>
            <person name="Lazaro J.E.H."/>
            <person name="Llorin L.D."/>
            <person name="Lim K.R."/>
            <person name="Teodosio J."/>
            <person name="Dalisay D.S."/>
        </authorList>
    </citation>
    <scope>NUCLEOTIDE SEQUENCE [LARGE SCALE GENOMIC DNA]</scope>
    <source>
        <strain evidence="1 2">M3</strain>
    </source>
</reference>
<dbReference type="EMBL" id="JBEGDG010000008">
    <property type="protein sequence ID" value="MEQ6355394.1"/>
    <property type="molecule type" value="Genomic_DNA"/>
</dbReference>
<dbReference type="Proteomes" id="UP001478862">
    <property type="component" value="Unassembled WGS sequence"/>
</dbReference>
<organism evidence="1 2">
    <name type="scientific">Lysinibacillus zambalensis</name>
    <dbReference type="NCBI Taxonomy" id="3160866"/>
    <lineage>
        <taxon>Bacteria</taxon>
        <taxon>Bacillati</taxon>
        <taxon>Bacillota</taxon>
        <taxon>Bacilli</taxon>
        <taxon>Bacillales</taxon>
        <taxon>Bacillaceae</taxon>
        <taxon>Lysinibacillus</taxon>
    </lineage>
</organism>
<name>A0ABV1MUX0_9BACI</name>
<comment type="caution">
    <text evidence="1">The sequence shown here is derived from an EMBL/GenBank/DDBJ whole genome shotgun (WGS) entry which is preliminary data.</text>
</comment>
<protein>
    <submittedName>
        <fullName evidence="1">Uncharacterized protein</fullName>
    </submittedName>
</protein>
<proteinExistence type="predicted"/>